<dbReference type="PANTHER" id="PTHR43155:SF2">
    <property type="entry name" value="CYCLIC DI-GMP PHOSPHODIESTERASE PA4108"/>
    <property type="match status" value="1"/>
</dbReference>
<dbReference type="AlphaFoldDB" id="X0SLC4"/>
<dbReference type="Gene3D" id="3.30.70.270">
    <property type="match status" value="1"/>
</dbReference>
<dbReference type="CDD" id="cd01949">
    <property type="entry name" value="GGDEF"/>
    <property type="match status" value="1"/>
</dbReference>
<gene>
    <name evidence="3" type="ORF">S01H1_01656</name>
</gene>
<feature type="domain" description="GGDEF" evidence="1">
    <location>
        <begin position="1"/>
        <end position="126"/>
    </location>
</feature>
<dbReference type="InterPro" id="IPR000160">
    <property type="entry name" value="GGDEF_dom"/>
</dbReference>
<dbReference type="NCBIfam" id="TIGR00254">
    <property type="entry name" value="GGDEF"/>
    <property type="match status" value="1"/>
</dbReference>
<sequence length="304" mass="34175">MIVGDVNGLKLINDAFGHSQGDLYLCKIARVLEKSFRAEDIVARWGGDEFSILLPKTRKEDALVVIERIREKCKKASSKNIPLSISLGVSEKTENRQSSGDILIEAEDNMYKRKLLERKSISSSIISSLERTLWEKSHETEEHAGRLKVIALKIGKSLGLPENKLDELSLLSTLHDIGKIAIPEEILLKKEKLTKKEWNIIKKHPEIGYNIAESAPQLTPIAEAILSHHEWWNGKGYPHGLDGEDIPITSRIIAIADAYDVMTIGRSYKNKVSKKDAINELKRCSGEQFDPRLVDEFVEIMGGQ</sequence>
<accession>X0SLC4</accession>
<dbReference type="SUPFAM" id="SSF109604">
    <property type="entry name" value="HD-domain/PDEase-like"/>
    <property type="match status" value="1"/>
</dbReference>
<evidence type="ECO:0008006" key="4">
    <source>
        <dbReference type="Google" id="ProtNLM"/>
    </source>
</evidence>
<protein>
    <recommendedName>
        <fullName evidence="4">GGDEF domain-containing protein</fullName>
    </recommendedName>
</protein>
<dbReference type="EMBL" id="BARS01000738">
    <property type="protein sequence ID" value="GAF81883.1"/>
    <property type="molecule type" value="Genomic_DNA"/>
</dbReference>
<dbReference type="PROSITE" id="PS50887">
    <property type="entry name" value="GGDEF"/>
    <property type="match status" value="1"/>
</dbReference>
<dbReference type="InterPro" id="IPR029787">
    <property type="entry name" value="Nucleotide_cyclase"/>
</dbReference>
<dbReference type="Pfam" id="PF00990">
    <property type="entry name" value="GGDEF"/>
    <property type="match status" value="1"/>
</dbReference>
<dbReference type="Pfam" id="PF13487">
    <property type="entry name" value="HD_5"/>
    <property type="match status" value="1"/>
</dbReference>
<organism evidence="3">
    <name type="scientific">marine sediment metagenome</name>
    <dbReference type="NCBI Taxonomy" id="412755"/>
    <lineage>
        <taxon>unclassified sequences</taxon>
        <taxon>metagenomes</taxon>
        <taxon>ecological metagenomes</taxon>
    </lineage>
</organism>
<dbReference type="SMART" id="SM00267">
    <property type="entry name" value="GGDEF"/>
    <property type="match status" value="1"/>
</dbReference>
<name>X0SLC4_9ZZZZ</name>
<dbReference type="PROSITE" id="PS51832">
    <property type="entry name" value="HD_GYP"/>
    <property type="match status" value="1"/>
</dbReference>
<dbReference type="SUPFAM" id="SSF55073">
    <property type="entry name" value="Nucleotide cyclase"/>
    <property type="match status" value="1"/>
</dbReference>
<evidence type="ECO:0000313" key="3">
    <source>
        <dbReference type="EMBL" id="GAF81883.1"/>
    </source>
</evidence>
<reference evidence="3" key="1">
    <citation type="journal article" date="2014" name="Front. Microbiol.">
        <title>High frequency of phylogenetically diverse reductive dehalogenase-homologous genes in deep subseafloor sedimentary metagenomes.</title>
        <authorList>
            <person name="Kawai M."/>
            <person name="Futagami T."/>
            <person name="Toyoda A."/>
            <person name="Takaki Y."/>
            <person name="Nishi S."/>
            <person name="Hori S."/>
            <person name="Arai W."/>
            <person name="Tsubouchi T."/>
            <person name="Morono Y."/>
            <person name="Uchiyama I."/>
            <person name="Ito T."/>
            <person name="Fujiyama A."/>
            <person name="Inagaki F."/>
            <person name="Takami H."/>
        </authorList>
    </citation>
    <scope>NUCLEOTIDE SEQUENCE</scope>
    <source>
        <strain evidence="3">Expedition CK06-06</strain>
    </source>
</reference>
<dbReference type="Gene3D" id="1.10.3210.10">
    <property type="entry name" value="Hypothetical protein af1432"/>
    <property type="match status" value="1"/>
</dbReference>
<dbReference type="InterPro" id="IPR043128">
    <property type="entry name" value="Rev_trsase/Diguanyl_cyclase"/>
</dbReference>
<proteinExistence type="predicted"/>
<feature type="domain" description="HD-GYP" evidence="2">
    <location>
        <begin position="118"/>
        <end position="304"/>
    </location>
</feature>
<dbReference type="PANTHER" id="PTHR43155">
    <property type="entry name" value="CYCLIC DI-GMP PHOSPHODIESTERASE PA4108-RELATED"/>
    <property type="match status" value="1"/>
</dbReference>
<dbReference type="InterPro" id="IPR003607">
    <property type="entry name" value="HD/PDEase_dom"/>
</dbReference>
<dbReference type="InterPro" id="IPR037522">
    <property type="entry name" value="HD_GYP_dom"/>
</dbReference>
<evidence type="ECO:0000259" key="1">
    <source>
        <dbReference type="PROSITE" id="PS50887"/>
    </source>
</evidence>
<evidence type="ECO:0000259" key="2">
    <source>
        <dbReference type="PROSITE" id="PS51832"/>
    </source>
</evidence>
<dbReference type="CDD" id="cd00077">
    <property type="entry name" value="HDc"/>
    <property type="match status" value="1"/>
</dbReference>
<comment type="caution">
    <text evidence="3">The sequence shown here is derived from an EMBL/GenBank/DDBJ whole genome shotgun (WGS) entry which is preliminary data.</text>
</comment>
<dbReference type="SMART" id="SM00471">
    <property type="entry name" value="HDc"/>
    <property type="match status" value="1"/>
</dbReference>